<proteinExistence type="inferred from homology"/>
<keyword evidence="21" id="KW-1185">Reference proteome</keyword>
<keyword evidence="5 13" id="KW-0227">DNA damage</keyword>
<dbReference type="SUPFAM" id="SSF52540">
    <property type="entry name" value="P-loop containing nucleoside triphosphate hydrolases"/>
    <property type="match status" value="2"/>
</dbReference>
<evidence type="ECO:0000256" key="13">
    <source>
        <dbReference type="HAMAP-Rule" id="MF_00204"/>
    </source>
</evidence>
<evidence type="ECO:0000256" key="14">
    <source>
        <dbReference type="RuleBase" id="RU003587"/>
    </source>
</evidence>
<dbReference type="AlphaFoldDB" id="A0A511T375"/>
<keyword evidence="4 13" id="KW-0547">Nucleotide-binding</keyword>
<feature type="domain" description="Helicase C-terminal" evidence="18">
    <location>
        <begin position="430"/>
        <end position="596"/>
    </location>
</feature>
<dbReference type="GO" id="GO:0005737">
    <property type="term" value="C:cytoplasm"/>
    <property type="evidence" value="ECO:0007669"/>
    <property type="project" value="UniProtKB-SubCell"/>
</dbReference>
<dbReference type="Proteomes" id="UP000321514">
    <property type="component" value="Unassembled WGS sequence"/>
</dbReference>
<comment type="subcellular location">
    <subcellularLocation>
        <location evidence="1 13 14">Cytoplasm</location>
    </subcellularLocation>
</comment>
<dbReference type="InterPro" id="IPR027417">
    <property type="entry name" value="P-loop_NTPase"/>
</dbReference>
<dbReference type="GO" id="GO:0016887">
    <property type="term" value="F:ATP hydrolysis activity"/>
    <property type="evidence" value="ECO:0007669"/>
    <property type="project" value="InterPro"/>
</dbReference>
<sequence>MPEFQIVSDHQPEGDQPRAIGELTEGVQRGDRYQTLLGVTGSGKTFTMANIIANVQRPTLVIAHNKTLAAQLYGEFKSLFPNNAVEYFVSYYDYYQPEAYVPSTDTFIEKDSSINDNIERMRHSATHSLRTRDDVVIVASVSCIYGLGTARSYVDLAVRVDQGGEMERDAFMRRLVESQYERNDMDFHRGTFRARGDTVEVFPAYEEERAIRVSFFGDEVERITEFDPLRGVTLGVLDKVVIFPASHYVAGEDSRRRAIQTIRDELAEQLGTFKREGKLLEAQRLEQRTMFDLEMMEQVGYCNGIENYSRHFSGRAPGEPPPCLIDYFPRNLLVLIDESHQTVPQIGAMYRGDRARKETLVNFGFRMPSALDNRPLKFGEFEELVPQAVFVSATPSEYELQKSQGVVVEQIIRPTGLTDPEVETRPVGNQVDDLLEEVRVRVSRNERVLVTTLTKRMAEDLTEYYADVGVRVRYLHSDIDAIERTAIIRDLRKGEFDVLVGINLLREGLDIPEVSLVAILDADKEGFLRSHVSLIQTIGRAARNLNGRVIMYADSITDSMKKALEETSRRREIQRQYNQDHGITPRSVKSNITDLSEHLYDAESAGALPMAAEGEDDVLPSKEIKRLIEEFTQDMHRAAESMEFEKAAEYRDKVQLLKDMDLGLKPASRSLLKGPAKAKEDDAPKKGRGRGRSSRAKPRR</sequence>
<feature type="short sequence motif" description="Beta-hairpin" evidence="13">
    <location>
        <begin position="91"/>
        <end position="114"/>
    </location>
</feature>
<accession>A0A511T375</accession>
<dbReference type="PANTHER" id="PTHR24029:SF0">
    <property type="entry name" value="UVRABC SYSTEM PROTEIN B"/>
    <property type="match status" value="1"/>
</dbReference>
<dbReference type="InterPro" id="IPR006935">
    <property type="entry name" value="Helicase/UvrB_N"/>
</dbReference>
<gene>
    <name evidence="13 19" type="primary">uvrB</name>
    <name evidence="19" type="ORF">MFU01_36530</name>
    <name evidence="20" type="ORF">SAMN05443572_108341</name>
</gene>
<evidence type="ECO:0000256" key="7">
    <source>
        <dbReference type="ARBA" id="ARBA00022840"/>
    </source>
</evidence>
<dbReference type="Pfam" id="PF12344">
    <property type="entry name" value="UvrB"/>
    <property type="match status" value="1"/>
</dbReference>
<dbReference type="EMBL" id="FOIB01000008">
    <property type="protein sequence ID" value="SEU30390.1"/>
    <property type="molecule type" value="Genomic_DNA"/>
</dbReference>
<dbReference type="SMART" id="SM00490">
    <property type="entry name" value="HELICc"/>
    <property type="match status" value="1"/>
</dbReference>
<evidence type="ECO:0000259" key="18">
    <source>
        <dbReference type="PROSITE" id="PS51194"/>
    </source>
</evidence>
<dbReference type="Pfam" id="PF04851">
    <property type="entry name" value="ResIII"/>
    <property type="match status" value="1"/>
</dbReference>
<feature type="binding site" evidence="13">
    <location>
        <begin position="38"/>
        <end position="45"/>
    </location>
    <ligand>
        <name>ATP</name>
        <dbReference type="ChEBI" id="CHEBI:30616"/>
    </ligand>
</feature>
<evidence type="ECO:0000256" key="12">
    <source>
        <dbReference type="ARBA" id="ARBA00029504"/>
    </source>
</evidence>
<dbReference type="CDD" id="cd18790">
    <property type="entry name" value="SF2_C_UvrB"/>
    <property type="match status" value="1"/>
</dbReference>
<reference evidence="19 22" key="2">
    <citation type="submission" date="2019-07" db="EMBL/GenBank/DDBJ databases">
        <title>Whole genome shotgun sequence of Myxococcus fulvus NBRC 100333.</title>
        <authorList>
            <person name="Hosoyama A."/>
            <person name="Uohara A."/>
            <person name="Ohji S."/>
            <person name="Ichikawa N."/>
        </authorList>
    </citation>
    <scope>NUCLEOTIDE SEQUENCE [LARGE SCALE GENOMIC DNA]</scope>
    <source>
        <strain evidence="19 22">NBRC 100333</strain>
    </source>
</reference>
<evidence type="ECO:0000256" key="2">
    <source>
        <dbReference type="ARBA" id="ARBA00008533"/>
    </source>
</evidence>
<dbReference type="GO" id="GO:0005524">
    <property type="term" value="F:ATP binding"/>
    <property type="evidence" value="ECO:0007669"/>
    <property type="project" value="UniProtKB-UniRule"/>
</dbReference>
<comment type="function">
    <text evidence="13">The UvrABC repair system catalyzes the recognition and processing of DNA lesions. A damage recognition complex composed of 2 UvrA and 2 UvrB subunits scans DNA for abnormalities. Upon binding of the UvrA(2)B(2) complex to a putative damaged site, the DNA wraps around one UvrB monomer. DNA wrap is dependent on ATP binding by UvrB and probably causes local melting of the DNA helix, facilitating insertion of UvrB beta-hairpin between the DNA strands. Then UvrB probes one DNA strand for the presence of a lesion. If a lesion is found the UvrA subunits dissociate and the UvrB-DNA preincision complex is formed. This complex is subsequently bound by UvrC and the second UvrB is released. If no lesion is found, the DNA wraps around the other UvrB subunit that will check the other stand for damage.</text>
</comment>
<dbReference type="InterPro" id="IPR036876">
    <property type="entry name" value="UVR_dom_sf"/>
</dbReference>
<keyword evidence="6 13" id="KW-0228">DNA excision</keyword>
<evidence type="ECO:0000256" key="5">
    <source>
        <dbReference type="ARBA" id="ARBA00022763"/>
    </source>
</evidence>
<comment type="caution">
    <text evidence="19">The sequence shown here is derived from an EMBL/GenBank/DDBJ whole genome shotgun (WGS) entry which is preliminary data.</text>
</comment>
<keyword evidence="7 13" id="KW-0067">ATP-binding</keyword>
<evidence type="ECO:0000256" key="15">
    <source>
        <dbReference type="SAM" id="MobiDB-lite"/>
    </source>
</evidence>
<reference evidence="20 21" key="1">
    <citation type="submission" date="2016-10" db="EMBL/GenBank/DDBJ databases">
        <authorList>
            <person name="Varghese N."/>
            <person name="Submissions S."/>
        </authorList>
    </citation>
    <scope>NUCLEOTIDE SEQUENCE [LARGE SCALE GENOMIC DNA]</scope>
    <source>
        <strain evidence="20 21">DSM 16525</strain>
    </source>
</reference>
<dbReference type="NCBIfam" id="TIGR00631">
    <property type="entry name" value="uvrb"/>
    <property type="match status" value="1"/>
</dbReference>
<dbReference type="SMART" id="SM00487">
    <property type="entry name" value="DEXDc"/>
    <property type="match status" value="1"/>
</dbReference>
<feature type="domain" description="Helicase ATP-binding" evidence="17">
    <location>
        <begin position="25"/>
        <end position="150"/>
    </location>
</feature>
<comment type="similarity">
    <text evidence="2 13 14">Belongs to the UvrB family.</text>
</comment>
<keyword evidence="3 13" id="KW-0963">Cytoplasm</keyword>
<dbReference type="STRING" id="1334629.MFUL124B02_16540"/>
<dbReference type="InterPro" id="IPR001650">
    <property type="entry name" value="Helicase_C-like"/>
</dbReference>
<dbReference type="GO" id="GO:0009381">
    <property type="term" value="F:excinuclease ABC activity"/>
    <property type="evidence" value="ECO:0007669"/>
    <property type="project" value="UniProtKB-UniRule"/>
</dbReference>
<dbReference type="InterPro" id="IPR001943">
    <property type="entry name" value="UVR_dom"/>
</dbReference>
<name>A0A511T375_MYXFU</name>
<dbReference type="NCBIfam" id="NF003673">
    <property type="entry name" value="PRK05298.1"/>
    <property type="match status" value="1"/>
</dbReference>
<evidence type="ECO:0000256" key="9">
    <source>
        <dbReference type="ARBA" id="ARBA00023204"/>
    </source>
</evidence>
<evidence type="ECO:0000256" key="11">
    <source>
        <dbReference type="ARBA" id="ARBA00026033"/>
    </source>
</evidence>
<dbReference type="HAMAP" id="MF_00204">
    <property type="entry name" value="UvrB"/>
    <property type="match status" value="1"/>
</dbReference>
<dbReference type="Proteomes" id="UP000183760">
    <property type="component" value="Unassembled WGS sequence"/>
</dbReference>
<evidence type="ECO:0000259" key="17">
    <source>
        <dbReference type="PROSITE" id="PS51192"/>
    </source>
</evidence>
<dbReference type="Pfam" id="PF00271">
    <property type="entry name" value="Helicase_C"/>
    <property type="match status" value="1"/>
</dbReference>
<dbReference type="PROSITE" id="PS51192">
    <property type="entry name" value="HELICASE_ATP_BIND_1"/>
    <property type="match status" value="1"/>
</dbReference>
<keyword evidence="9 13" id="KW-0234">DNA repair</keyword>
<evidence type="ECO:0000256" key="3">
    <source>
        <dbReference type="ARBA" id="ARBA00022490"/>
    </source>
</evidence>
<evidence type="ECO:0000313" key="21">
    <source>
        <dbReference type="Proteomes" id="UP000183760"/>
    </source>
</evidence>
<evidence type="ECO:0000259" key="16">
    <source>
        <dbReference type="PROSITE" id="PS50151"/>
    </source>
</evidence>
<organism evidence="19 22">
    <name type="scientific">Myxococcus fulvus</name>
    <dbReference type="NCBI Taxonomy" id="33"/>
    <lineage>
        <taxon>Bacteria</taxon>
        <taxon>Pseudomonadati</taxon>
        <taxon>Myxococcota</taxon>
        <taxon>Myxococcia</taxon>
        <taxon>Myxococcales</taxon>
        <taxon>Cystobacterineae</taxon>
        <taxon>Myxococcaceae</taxon>
        <taxon>Myxococcus</taxon>
    </lineage>
</organism>
<protein>
    <recommendedName>
        <fullName evidence="12 13">UvrABC system protein B</fullName>
        <shortName evidence="13">Protein UvrB</shortName>
    </recommendedName>
    <alternativeName>
        <fullName evidence="13">Excinuclease ABC subunit B</fullName>
    </alternativeName>
</protein>
<evidence type="ECO:0000256" key="8">
    <source>
        <dbReference type="ARBA" id="ARBA00022881"/>
    </source>
</evidence>
<dbReference type="PROSITE" id="PS50151">
    <property type="entry name" value="UVR"/>
    <property type="match status" value="1"/>
</dbReference>
<dbReference type="GO" id="GO:0003677">
    <property type="term" value="F:DNA binding"/>
    <property type="evidence" value="ECO:0007669"/>
    <property type="project" value="UniProtKB-UniRule"/>
</dbReference>
<evidence type="ECO:0000256" key="4">
    <source>
        <dbReference type="ARBA" id="ARBA00022741"/>
    </source>
</evidence>
<comment type="domain">
    <text evidence="13">The beta-hairpin motif is involved in DNA binding.</text>
</comment>
<dbReference type="EMBL" id="BJXR01000030">
    <property type="protein sequence ID" value="GEN08616.1"/>
    <property type="molecule type" value="Genomic_DNA"/>
</dbReference>
<dbReference type="GO" id="GO:0009380">
    <property type="term" value="C:excinuclease repair complex"/>
    <property type="evidence" value="ECO:0007669"/>
    <property type="project" value="InterPro"/>
</dbReference>
<dbReference type="OrthoDB" id="9806651at2"/>
<dbReference type="InterPro" id="IPR004807">
    <property type="entry name" value="UvrB"/>
</dbReference>
<evidence type="ECO:0000313" key="22">
    <source>
        <dbReference type="Proteomes" id="UP000321514"/>
    </source>
</evidence>
<dbReference type="SUPFAM" id="SSF46600">
    <property type="entry name" value="C-terminal UvrC-binding domain of UvrB"/>
    <property type="match status" value="1"/>
</dbReference>
<evidence type="ECO:0000313" key="19">
    <source>
        <dbReference type="EMBL" id="GEN08616.1"/>
    </source>
</evidence>
<feature type="compositionally biased region" description="Basic residues" evidence="15">
    <location>
        <begin position="686"/>
        <end position="700"/>
    </location>
</feature>
<comment type="subunit">
    <text evidence="11 13 14">Forms a heterotetramer with UvrA during the search for lesions. Interacts with UvrC in an incision complex.</text>
</comment>
<dbReference type="PROSITE" id="PS51194">
    <property type="entry name" value="HELICASE_CTER"/>
    <property type="match status" value="1"/>
</dbReference>
<dbReference type="PANTHER" id="PTHR24029">
    <property type="entry name" value="UVRABC SYSTEM PROTEIN B"/>
    <property type="match status" value="1"/>
</dbReference>
<keyword evidence="8 13" id="KW-0267">Excision nuclease</keyword>
<dbReference type="CDD" id="cd17916">
    <property type="entry name" value="DEXHc_UvrB"/>
    <property type="match status" value="1"/>
</dbReference>
<keyword evidence="10 13" id="KW-0742">SOS response</keyword>
<dbReference type="RefSeq" id="WP_074957335.1">
    <property type="nucleotide sequence ID" value="NZ_BJXR01000030.1"/>
</dbReference>
<dbReference type="GO" id="GO:0006289">
    <property type="term" value="P:nucleotide-excision repair"/>
    <property type="evidence" value="ECO:0007669"/>
    <property type="project" value="UniProtKB-UniRule"/>
</dbReference>
<dbReference type="Gene3D" id="3.40.50.300">
    <property type="entry name" value="P-loop containing nucleotide triphosphate hydrolases"/>
    <property type="match status" value="3"/>
</dbReference>
<dbReference type="InterPro" id="IPR024759">
    <property type="entry name" value="UvrB_YAD/RRR_dom"/>
</dbReference>
<dbReference type="GO" id="GO:0009432">
    <property type="term" value="P:SOS response"/>
    <property type="evidence" value="ECO:0007669"/>
    <property type="project" value="UniProtKB-UniRule"/>
</dbReference>
<dbReference type="InterPro" id="IPR041471">
    <property type="entry name" value="UvrB_inter"/>
</dbReference>
<evidence type="ECO:0000256" key="10">
    <source>
        <dbReference type="ARBA" id="ARBA00023236"/>
    </source>
</evidence>
<dbReference type="Gene3D" id="4.10.860.10">
    <property type="entry name" value="UVR domain"/>
    <property type="match status" value="1"/>
</dbReference>
<feature type="region of interest" description="Disordered" evidence="15">
    <location>
        <begin position="666"/>
        <end position="700"/>
    </location>
</feature>
<dbReference type="Pfam" id="PF17757">
    <property type="entry name" value="UvrB_inter"/>
    <property type="match status" value="1"/>
</dbReference>
<evidence type="ECO:0000256" key="6">
    <source>
        <dbReference type="ARBA" id="ARBA00022769"/>
    </source>
</evidence>
<evidence type="ECO:0000256" key="1">
    <source>
        <dbReference type="ARBA" id="ARBA00004496"/>
    </source>
</evidence>
<dbReference type="Pfam" id="PF02151">
    <property type="entry name" value="UVR"/>
    <property type="match status" value="1"/>
</dbReference>
<evidence type="ECO:0000313" key="20">
    <source>
        <dbReference type="EMBL" id="SEU30390.1"/>
    </source>
</evidence>
<dbReference type="InterPro" id="IPR014001">
    <property type="entry name" value="Helicase_ATP-bd"/>
</dbReference>
<feature type="domain" description="UVR" evidence="16">
    <location>
        <begin position="625"/>
        <end position="660"/>
    </location>
</feature>